<evidence type="ECO:0000313" key="3">
    <source>
        <dbReference type="EMBL" id="PHJ23812.1"/>
    </source>
</evidence>
<feature type="compositionally biased region" description="Basic and acidic residues" evidence="2">
    <location>
        <begin position="3132"/>
        <end position="3155"/>
    </location>
</feature>
<feature type="compositionally biased region" description="Basic and acidic residues" evidence="2">
    <location>
        <begin position="1322"/>
        <end position="1351"/>
    </location>
</feature>
<feature type="region of interest" description="Disordered" evidence="2">
    <location>
        <begin position="1307"/>
        <end position="1422"/>
    </location>
</feature>
<feature type="region of interest" description="Disordered" evidence="2">
    <location>
        <begin position="1135"/>
        <end position="1184"/>
    </location>
</feature>
<proteinExistence type="predicted"/>
<feature type="compositionally biased region" description="Acidic residues" evidence="2">
    <location>
        <begin position="2777"/>
        <end position="2789"/>
    </location>
</feature>
<feature type="compositionally biased region" description="Low complexity" evidence="2">
    <location>
        <begin position="2549"/>
        <end position="2563"/>
    </location>
</feature>
<feature type="region of interest" description="Disordered" evidence="2">
    <location>
        <begin position="2214"/>
        <end position="2253"/>
    </location>
</feature>
<feature type="region of interest" description="Disordered" evidence="2">
    <location>
        <begin position="1"/>
        <end position="76"/>
    </location>
</feature>
<feature type="compositionally biased region" description="Basic and acidic residues" evidence="2">
    <location>
        <begin position="2749"/>
        <end position="2758"/>
    </location>
</feature>
<feature type="region of interest" description="Disordered" evidence="2">
    <location>
        <begin position="3291"/>
        <end position="3310"/>
    </location>
</feature>
<feature type="non-terminal residue" evidence="3">
    <location>
        <position position="3439"/>
    </location>
</feature>
<dbReference type="PANTHER" id="PTHR36812:SF9">
    <property type="entry name" value="MYB-LIKE PROTEIN X ISOFORM X1"/>
    <property type="match status" value="1"/>
</dbReference>
<feature type="compositionally biased region" description="Basic and acidic residues" evidence="2">
    <location>
        <begin position="2128"/>
        <end position="2150"/>
    </location>
</feature>
<feature type="region of interest" description="Disordered" evidence="2">
    <location>
        <begin position="3132"/>
        <end position="3182"/>
    </location>
</feature>
<feature type="compositionally biased region" description="Basic and acidic residues" evidence="2">
    <location>
        <begin position="3339"/>
        <end position="3358"/>
    </location>
</feature>
<feature type="compositionally biased region" description="Basic residues" evidence="2">
    <location>
        <begin position="348"/>
        <end position="359"/>
    </location>
</feature>
<feature type="compositionally biased region" description="Basic residues" evidence="2">
    <location>
        <begin position="187"/>
        <end position="197"/>
    </location>
</feature>
<feature type="compositionally biased region" description="Basic and acidic residues" evidence="2">
    <location>
        <begin position="2438"/>
        <end position="2513"/>
    </location>
</feature>
<feature type="compositionally biased region" description="Basic and acidic residues" evidence="2">
    <location>
        <begin position="2222"/>
        <end position="2234"/>
    </location>
</feature>
<feature type="compositionally biased region" description="Basic residues" evidence="2">
    <location>
        <begin position="109"/>
        <end position="125"/>
    </location>
</feature>
<feature type="coiled-coil region" evidence="1">
    <location>
        <begin position="723"/>
        <end position="750"/>
    </location>
</feature>
<dbReference type="VEuPathDB" id="ToxoDB:CSUI_002337"/>
<feature type="compositionally biased region" description="Low complexity" evidence="2">
    <location>
        <begin position="1721"/>
        <end position="1740"/>
    </location>
</feature>
<feature type="compositionally biased region" description="Acidic residues" evidence="2">
    <location>
        <begin position="165"/>
        <end position="184"/>
    </location>
</feature>
<gene>
    <name evidence="3" type="ORF">CSUI_002337</name>
</gene>
<feature type="region of interest" description="Disordered" evidence="2">
    <location>
        <begin position="2007"/>
        <end position="2098"/>
    </location>
</feature>
<feature type="compositionally biased region" description="Basic residues" evidence="2">
    <location>
        <begin position="19"/>
        <end position="28"/>
    </location>
</feature>
<evidence type="ECO:0008006" key="5">
    <source>
        <dbReference type="Google" id="ProtNLM"/>
    </source>
</evidence>
<feature type="compositionally biased region" description="Basic residues" evidence="2">
    <location>
        <begin position="270"/>
        <end position="282"/>
    </location>
</feature>
<keyword evidence="4" id="KW-1185">Reference proteome</keyword>
<feature type="region of interest" description="Disordered" evidence="2">
    <location>
        <begin position="2270"/>
        <end position="2408"/>
    </location>
</feature>
<feature type="region of interest" description="Disordered" evidence="2">
    <location>
        <begin position="348"/>
        <end position="392"/>
    </location>
</feature>
<dbReference type="GeneID" id="94425750"/>
<evidence type="ECO:0000256" key="1">
    <source>
        <dbReference type="SAM" id="Coils"/>
    </source>
</evidence>
<dbReference type="InterPro" id="IPR043519">
    <property type="entry name" value="NT_sf"/>
</dbReference>
<feature type="region of interest" description="Disordered" evidence="2">
    <location>
        <begin position="794"/>
        <end position="917"/>
    </location>
</feature>
<feature type="compositionally biased region" description="Basic and acidic residues" evidence="2">
    <location>
        <begin position="606"/>
        <end position="630"/>
    </location>
</feature>
<feature type="compositionally biased region" description="Basic and acidic residues" evidence="2">
    <location>
        <begin position="422"/>
        <end position="436"/>
    </location>
</feature>
<feature type="compositionally biased region" description="Low complexity" evidence="2">
    <location>
        <begin position="1631"/>
        <end position="1651"/>
    </location>
</feature>
<feature type="compositionally biased region" description="Basic and acidic residues" evidence="2">
    <location>
        <begin position="36"/>
        <end position="53"/>
    </location>
</feature>
<feature type="region of interest" description="Disordered" evidence="2">
    <location>
        <begin position="2437"/>
        <end position="2599"/>
    </location>
</feature>
<feature type="compositionally biased region" description="Acidic residues" evidence="2">
    <location>
        <begin position="2235"/>
        <end position="2253"/>
    </location>
</feature>
<feature type="compositionally biased region" description="Basic and acidic residues" evidence="2">
    <location>
        <begin position="2064"/>
        <end position="2087"/>
    </location>
</feature>
<feature type="region of interest" description="Disordered" evidence="2">
    <location>
        <begin position="3029"/>
        <end position="3057"/>
    </location>
</feature>
<feature type="compositionally biased region" description="Basic and acidic residues" evidence="2">
    <location>
        <begin position="63"/>
        <end position="76"/>
    </location>
</feature>
<feature type="compositionally biased region" description="Low complexity" evidence="2">
    <location>
        <begin position="1470"/>
        <end position="1485"/>
    </location>
</feature>
<feature type="compositionally biased region" description="Low complexity" evidence="2">
    <location>
        <begin position="1277"/>
        <end position="1288"/>
    </location>
</feature>
<feature type="compositionally biased region" description="Basic and acidic residues" evidence="2">
    <location>
        <begin position="2790"/>
        <end position="2799"/>
    </location>
</feature>
<dbReference type="OrthoDB" id="346390at2759"/>
<feature type="region of interest" description="Disordered" evidence="2">
    <location>
        <begin position="1470"/>
        <end position="1519"/>
    </location>
</feature>
<feature type="compositionally biased region" description="Low complexity" evidence="2">
    <location>
        <begin position="372"/>
        <end position="386"/>
    </location>
</feature>
<protein>
    <recommendedName>
        <fullName evidence="5">Polymerase nucleotidyl transferase domain-containing protein</fullName>
    </recommendedName>
</protein>
<accession>A0A2C6L9D0</accession>
<dbReference type="Proteomes" id="UP000221165">
    <property type="component" value="Unassembled WGS sequence"/>
</dbReference>
<sequence length="3439" mass="398334">MGDIGIEEEEEGSCAPLLFHRRTPRLAHRSLGAWQGKKEKDDRGAAPYRHSETTAKSLLLPTTEKDDGEPRKEEDRTSLTLCFWMDERDAKDKSSLSSTERSDAVESKKSKRKKKEKERKKKKKDFYRGSSDSYEERSLDSDVFVEEKRREKKKKEERRRRDVYTEDEEDFEESWLIEDEEEEEEKRRRRRRRRNRERRRDEEEEREEKVRQDERRRRRERRGEEEEELYRLWREQNRYREERSFVSRSVEEEEEEGGESAHRMQTSSGRRTKREEKKKKKEKREEVGRYDRRLTMRCLHEEKSRIENYREKKGEGKKDEEGEEEEEEDERGCFLHIGREVQRCVGRSKRYEKKKKKGRREQEEDEEEESFFYDSFVSSSSPSSEDTCQRFTETTLFREKELTREERKDKKRDLYSSSERCRIRRDEPAKGEEGRLFRQKPQNIERSEEEEEDTCTWKREEEKEEESRASFLLSSQDDPSQASQLVSSALLLSRLLIEYHREVETLQTHRLFFFLGLASLLLLSPSSSPPCLISKRRVGKEERRDKRDLVCAPENSSSSFTDCDVPQVWIWSHLAGALGLSSEEERLLFPLFFTSSSFSSHRKKKMEKESTNEDGQERTRGEEEGEEERKVPFADVGASCRFEREGWNRKRKEEVTIEDWTGRKEEDREERISATHFSTIERGEECTSSSSFSSSSCFLSRHREDEEKKFRVLFCLYLERMIRKKETSKIEEEEDERTNLRRDVEKWTVVSILHDLLLKIPRHFLRDVYSSSFEAFLFKTLFFFLLSGEDTSLDFSSLENESPRSKETREEKENKKEEKEARCQPRIEINERERKKKEKEASRDKEEDTIGRRPLSGREREDRRGERLRNTMKEVVSRRKDEREVEEIDEEERERKEEEIKRHAYGSSKEKRNGEKETYPFSLPNLLQSSPGLRQRIQRYIFNDMYAKISYQSLYKQSKIEKSILTCLDVSVPSSASFSLPSSLSPSSSSSSLQDVLTVYRHYLCPRGVQTPEPPLRSMLSLFDEGLGKEDITRFLNERQISSILSHELTSSFCPSYALGNSDSCFFITAITRCLANYGRNRRKLSELVEMSGMIKLADASLYRDLNLYEWSVQIAKERYERDILQWTREKKKEEEKEKEVSLTRRGGLERDERKDGEERRYLMKKKESERSSSENQPNISTDRAIIQNAPLSPSPHEDFKQSTQQSMDDQLLDLPLASQFPLLIPRPCLLSLHRSQRSKEEEEEEYQDDKETHTQRKSPLSRRKRLEKNSTDSQPSSFSSSFSSSSSRDACQHSVTTLAYVLDPSKRPFCSFLPPREDEESSQKRGEEEEKQRAPVKVEREDTSFSHTHLDIPSAPPLSPSDLSPMPHSSSHSLYSHSFHTSSSSSPLLSFSSPLFSSSSSSSSPSSSSFSTSESLYTDRFLQRAPKRRRVLFSSSFHRLRDSPPPSWLLSSFKELCIFLPSRGPKNSSHLLLPRSSSPSLSPSPRQPAKSPRGKRLGCTEEEEEGQKEKKKKKEKREDTILSRLKRTSEEIDVEEKYQRVAVGEIHTEMLQSFIEVWPDLCEEGSSSFEDKLLAREWIFIKTHLPLGKDDGEEDQRRRKRREEEEEEEEETLRRGEVEEEGQAVGGVVRGMKGMSSDRFSSSFLSRSLSNPTSLVETKRRDRREMNDRAGEKREMTNEEDEGVSDRDTSSLGSELEGEEIKREREKEIDKKDTTGIRCLSSSFSSPLSPSFPNFSTSTVEKEKERRDESRHQTFSEKSTFTYEATQIKDEEEERRRRREEEERRRRRREGEEEEGRGTKEMSFQCLSHSSIPPGDFSSSSLLHSSLLPSASSSFFCAVSCLLGLSSGICPHEVSLLHASIRPRRACETEKKRLCKILKSLITRCFIGEKKRQKNEEKEEEGDRHQDIAIRAKTDGRGRNEQWREEGEKENKMKRAKASVEFIRGVIYEEEEEKEKEEEEGEREEERMVVLPYGSRVNGSALRQSDVDMSVFLSYDQIAQLLLSKKERDDAYGASSSSCKVSSSSKFKMTKEEEEENLISAMGLHNSSRPPPRQRGDGVSSSRFREEVSIEDWTRDLEKNERRKEKEEDDDPFSSCAGTARLVEGRKGRWGGRCLYTLEDSLPLLDQETRQQKKNEEKKEEGKSKEKKSMALSVYEEDSLGDLGDVRSLSGREVAEEAAYRLYREFTSFCRELEEKAFKRRIRRQRGDLSLSSSSFPYSGLHHERTDISGERREEEEEEKEREEDEEEDEEEIGFFEGLHVVCPTFAPPLLRGVYVPPGYTERREADGREREKAEFARLERLRERRKLQRKRRKERKKQDKLSSGSSTALPSSSSPSLPSSSSPSLPSSSSPCLPSSSSPCLPSSSSPCLPSSSSPSLPSSSSPSLPSSSSPSLPSSSPSLLSSSFCPLERSSPVRVSFSKSLSATSSSSLFPIRFCNREISEGTAGSERRLEKEEDSREEEAEKKISKKEEKQGVDRKREEQRKKEEENGRESMEGRKEKREEKKLSDLSSHHLHLSQRGRREQKEEERERDEEEEEKEEDGLHVDAALSSSFVSSKSYAAKDSDEEEENGEARREKKVDKEIKEDEEKKKEEEVEEYQRLYQVDHEEEEEGQDEDEAVEEIPKIPFEVSFNNLLGVLNSRLLKCYFHQDRRVSILGRIVKYWAEKRNLSGVAKGGLSSYAWALLVIFFGLNTVPPLLKNLQMPQSSLLQGEKHDSETTSGGEEERGGEEEEEGIGHEGLSLKRGSKVGDERRRTSEKMFQVKMKKLMKQVDKPGDEEEEEGVDGEIEGNKEEEAERKADELNGCCLGSVERRRMKMKKKKKKIWTACSCFSSSSSSPSTVSIFPVEIVGGCNNVWYLDPQSRLKNPLGSRLLDLFAPFLSPSSSPSLSSLSSAFEQLKRRLPVLRNACFFTPLNFQENEEEEAQTDLLSYSSTSTIEKRIHRHPDPLSCSFLSSSPSSPCRSSPLSHPPILAPTSPLSSYAPSHTTRFSPPLSSFSSHSHSSFLSSSSSPSCHLNKTALPEENLSFSHEEKREERHPCLHVSSKEEENEEEEESYNEELTSLSYMEWIDVCDLLHDFFAFYSYFFDSFTSLVSLRMKRGENYRKIDYERWRESCRQAFSCHDNFVNERREKEVEAPGEEKEMTEREREEEKKKKNTKKEKRQEEPSTKGDEKENLYPLFDKGDADGLSFSVRMTKKESSPSSFSSRISSIAETSSSSFSSFNSSVETQMKPVLYHHYALVGHPIPSGYQPGVCTPHTNSLSSEFFSSTSNSHVSPSSYDLSSSFLSSSCPRVSHSSSPPTSLRCKTSGLPVLPAERSQAHDPSEENESAVASAFSKRQEEDSRETENKKMEKREDENDDKEEEEEGRKEIGTHQTKMREYDDVRTGKKENKQEEEEEEGGEERKNVWKGRRVSRPLSDFDHQSKAIKLFFSVMNER</sequence>
<organism evidence="3 4">
    <name type="scientific">Cystoisospora suis</name>
    <dbReference type="NCBI Taxonomy" id="483139"/>
    <lineage>
        <taxon>Eukaryota</taxon>
        <taxon>Sar</taxon>
        <taxon>Alveolata</taxon>
        <taxon>Apicomplexa</taxon>
        <taxon>Conoidasida</taxon>
        <taxon>Coccidia</taxon>
        <taxon>Eucoccidiorida</taxon>
        <taxon>Eimeriorina</taxon>
        <taxon>Sarcocystidae</taxon>
        <taxon>Cystoisospora</taxon>
    </lineage>
</organism>
<feature type="region of interest" description="Disordered" evidence="2">
    <location>
        <begin position="2710"/>
        <end position="2758"/>
    </location>
</feature>
<comment type="caution">
    <text evidence="3">The sequence shown here is derived from an EMBL/GenBank/DDBJ whole genome shotgun (WGS) entry which is preliminary data.</text>
</comment>
<feature type="compositionally biased region" description="Low complexity" evidence="2">
    <location>
        <begin position="2323"/>
        <end position="2406"/>
    </location>
</feature>
<feature type="compositionally biased region" description="Acidic residues" evidence="2">
    <location>
        <begin position="321"/>
        <end position="330"/>
    </location>
</feature>
<feature type="region of interest" description="Disordered" evidence="2">
    <location>
        <begin position="603"/>
        <end position="630"/>
    </location>
</feature>
<feature type="compositionally biased region" description="Low complexity" evidence="2">
    <location>
        <begin position="3291"/>
        <end position="3302"/>
    </location>
</feature>
<feature type="compositionally biased region" description="Basic and acidic residues" evidence="2">
    <location>
        <begin position="134"/>
        <end position="149"/>
    </location>
</feature>
<dbReference type="SUPFAM" id="SSF81631">
    <property type="entry name" value="PAP/OAS1 substrate-binding domain"/>
    <property type="match status" value="1"/>
</dbReference>
<evidence type="ECO:0000256" key="2">
    <source>
        <dbReference type="SAM" id="MobiDB-lite"/>
    </source>
</evidence>
<feature type="compositionally biased region" description="Basic and acidic residues" evidence="2">
    <location>
        <begin position="893"/>
        <end position="917"/>
    </location>
</feature>
<feature type="compositionally biased region" description="Basic and acidic residues" evidence="2">
    <location>
        <begin position="2282"/>
        <end position="2304"/>
    </location>
</feature>
<feature type="compositionally biased region" description="Basic and acidic residues" evidence="2">
    <location>
        <begin position="1658"/>
        <end position="1678"/>
    </location>
</feature>
<reference evidence="3 4" key="1">
    <citation type="journal article" date="2017" name="Int. J. Parasitol.">
        <title>The genome of the protozoan parasite Cystoisospora suis and a reverse vaccinology approach to identify vaccine candidates.</title>
        <authorList>
            <person name="Palmieri N."/>
            <person name="Shrestha A."/>
            <person name="Ruttkowski B."/>
            <person name="Beck T."/>
            <person name="Vogl C."/>
            <person name="Tomley F."/>
            <person name="Blake D.P."/>
            <person name="Joachim A."/>
        </authorList>
    </citation>
    <scope>NUCLEOTIDE SEQUENCE [LARGE SCALE GENOMIC DNA]</scope>
    <source>
        <strain evidence="3 4">Wien I</strain>
    </source>
</reference>
<feature type="compositionally biased region" description="Basic and acidic residues" evidence="2">
    <location>
        <begin position="801"/>
        <end position="883"/>
    </location>
</feature>
<feature type="region of interest" description="Disordered" evidence="2">
    <location>
        <begin position="3317"/>
        <end position="3427"/>
    </location>
</feature>
<feature type="compositionally biased region" description="Basic and acidic residues" evidence="2">
    <location>
        <begin position="1741"/>
        <end position="1756"/>
    </location>
</feature>
<feature type="region of interest" description="Disordered" evidence="2">
    <location>
        <begin position="241"/>
        <end position="288"/>
    </location>
</feature>
<feature type="region of interest" description="Disordered" evidence="2">
    <location>
        <begin position="1189"/>
        <end position="1208"/>
    </location>
</feature>
<dbReference type="Gene3D" id="1.10.1410.10">
    <property type="match status" value="1"/>
</dbReference>
<feature type="compositionally biased region" description="Basic and acidic residues" evidence="2">
    <location>
        <begin position="1700"/>
        <end position="1716"/>
    </location>
</feature>
<dbReference type="SUPFAM" id="SSF81301">
    <property type="entry name" value="Nucleotidyltransferase"/>
    <property type="match status" value="1"/>
</dbReference>
<name>A0A2C6L9D0_9APIC</name>
<feature type="compositionally biased region" description="Acidic residues" evidence="2">
    <location>
        <begin position="2531"/>
        <end position="2542"/>
    </location>
</feature>
<feature type="region of interest" description="Disordered" evidence="2">
    <location>
        <begin position="2126"/>
        <end position="2154"/>
    </location>
</feature>
<feature type="compositionally biased region" description="Basic and acidic residues" evidence="2">
    <location>
        <begin position="303"/>
        <end position="320"/>
    </location>
</feature>
<feature type="compositionally biased region" description="Acidic residues" evidence="2">
    <location>
        <begin position="1"/>
        <end position="12"/>
    </location>
</feature>
<feature type="compositionally biased region" description="Low complexity" evidence="2">
    <location>
        <begin position="2016"/>
        <end position="2028"/>
    </location>
</feature>
<feature type="compositionally biased region" description="Basic residues" evidence="2">
    <location>
        <begin position="2305"/>
        <end position="2317"/>
    </location>
</feature>
<feature type="compositionally biased region" description="Basic residues" evidence="2">
    <location>
        <begin position="1256"/>
        <end position="1267"/>
    </location>
</feature>
<feature type="region of interest" description="Disordered" evidence="2">
    <location>
        <begin position="89"/>
        <end position="227"/>
    </location>
</feature>
<dbReference type="PANTHER" id="PTHR36812">
    <property type="entry name" value="NEUROFILAMENT TRIPLET M PROTEIN-LIKE PROTEIN"/>
    <property type="match status" value="1"/>
</dbReference>
<feature type="compositionally biased region" description="Basic and acidic residues" evidence="2">
    <location>
        <begin position="3368"/>
        <end position="3394"/>
    </location>
</feature>
<feature type="region of interest" description="Disordered" evidence="2">
    <location>
        <begin position="1588"/>
        <end position="1806"/>
    </location>
</feature>
<feature type="compositionally biased region" description="Polar residues" evidence="2">
    <location>
        <begin position="1757"/>
        <end position="1766"/>
    </location>
</feature>
<feature type="region of interest" description="Disordered" evidence="2">
    <location>
        <begin position="303"/>
        <end position="332"/>
    </location>
</feature>
<dbReference type="RefSeq" id="XP_067925486.1">
    <property type="nucleotide sequence ID" value="XM_068062539.1"/>
</dbReference>
<keyword evidence="1" id="KW-0175">Coiled coil</keyword>
<dbReference type="EMBL" id="MIGC01000996">
    <property type="protein sequence ID" value="PHJ23812.1"/>
    <property type="molecule type" value="Genomic_DNA"/>
</dbReference>
<feature type="compositionally biased region" description="Basic and acidic residues" evidence="2">
    <location>
        <begin position="3030"/>
        <end position="3048"/>
    </location>
</feature>
<feature type="region of interest" description="Disordered" evidence="2">
    <location>
        <begin position="1235"/>
        <end position="1290"/>
    </location>
</feature>
<feature type="compositionally biased region" description="Basic and acidic residues" evidence="2">
    <location>
        <begin position="2573"/>
        <end position="2599"/>
    </location>
</feature>
<evidence type="ECO:0000313" key="4">
    <source>
        <dbReference type="Proteomes" id="UP000221165"/>
    </source>
</evidence>
<feature type="compositionally biased region" description="Basic and acidic residues" evidence="2">
    <location>
        <begin position="207"/>
        <end position="227"/>
    </location>
</feature>
<feature type="region of interest" description="Disordered" evidence="2">
    <location>
        <begin position="2770"/>
        <end position="2799"/>
    </location>
</feature>
<feature type="compositionally biased region" description="Basic and acidic residues" evidence="2">
    <location>
        <begin position="1135"/>
        <end position="1173"/>
    </location>
</feature>
<feature type="region of interest" description="Disordered" evidence="2">
    <location>
        <begin position="1893"/>
        <end position="1932"/>
    </location>
</feature>
<feature type="compositionally biased region" description="Basic and acidic residues" evidence="2">
    <location>
        <begin position="3163"/>
        <end position="3182"/>
    </location>
</feature>
<feature type="region of interest" description="Disordered" evidence="2">
    <location>
        <begin position="422"/>
        <end position="461"/>
    </location>
</feature>
<feature type="compositionally biased region" description="Low complexity" evidence="2">
    <location>
        <begin position="1361"/>
        <end position="1417"/>
    </location>
</feature>
<feature type="compositionally biased region" description="Basic and acidic residues" evidence="2">
    <location>
        <begin position="89"/>
        <end position="108"/>
    </location>
</feature>